<keyword evidence="1 2" id="KW-0647">Proteasome</keyword>
<evidence type="ECO:0000259" key="3">
    <source>
        <dbReference type="PROSITE" id="PS00388"/>
    </source>
</evidence>
<dbReference type="InterPro" id="IPR001353">
    <property type="entry name" value="Proteasome_sua/b"/>
</dbReference>
<dbReference type="Pfam" id="PF00227">
    <property type="entry name" value="Proteasome"/>
    <property type="match status" value="1"/>
</dbReference>
<dbReference type="SUPFAM" id="SSF56235">
    <property type="entry name" value="N-terminal nucleophile aminohydrolases (Ntn hydrolases)"/>
    <property type="match status" value="1"/>
</dbReference>
<dbReference type="SMART" id="SM00948">
    <property type="entry name" value="Proteasome_A_N"/>
    <property type="match status" value="1"/>
</dbReference>
<keyword evidence="2" id="KW-0963">Cytoplasm</keyword>
<comment type="subcellular location">
    <subcellularLocation>
        <location evidence="2">Cytoplasm</location>
    </subcellularLocation>
    <subcellularLocation>
        <location evidence="2">Nucleus</location>
    </subcellularLocation>
</comment>
<keyword evidence="2" id="KW-0539">Nucleus</keyword>
<dbReference type="PANTHER" id="PTHR11599">
    <property type="entry name" value="PROTEASOME SUBUNIT ALPHA/BETA"/>
    <property type="match status" value="1"/>
</dbReference>
<sequence>MTKEYFDQNLTVFSPEGKLYQLEYANEAVNQSKQGTLALRCPDGYVFFAQLPTFDRLQNSSKTSYIYKINDYVNCLVAGRSADGRVLVERIRSEAAEFYREFGYQPTADVVAERIADVIQVFTQEAHLRPYGNVIFLAGWDDENDKSLVYRVDPTGSCLGVKGFAAGFKSNEMNDQLIQKKGEFGDVKQALRIGLGLFQKYVSASMTGDDVEVWIGSKTGLIKMGAEDVDNLLEELKVE</sequence>
<dbReference type="InterPro" id="IPR050115">
    <property type="entry name" value="Proteasome_alpha"/>
</dbReference>
<dbReference type="GO" id="GO:0019773">
    <property type="term" value="C:proteasome core complex, alpha-subunit complex"/>
    <property type="evidence" value="ECO:0007669"/>
    <property type="project" value="InterPro"/>
</dbReference>
<comment type="similarity">
    <text evidence="2">Belongs to the peptidase T1A family.</text>
</comment>
<dbReference type="Pfam" id="PF10584">
    <property type="entry name" value="Proteasome_A_N"/>
    <property type="match status" value="1"/>
</dbReference>
<dbReference type="InterPro" id="IPR029055">
    <property type="entry name" value="Ntn_hydrolases_N"/>
</dbReference>
<dbReference type="GO" id="GO:0005634">
    <property type="term" value="C:nucleus"/>
    <property type="evidence" value="ECO:0007669"/>
    <property type="project" value="UniProtKB-SubCell"/>
</dbReference>
<gene>
    <name evidence="4" type="ORF">TPC1_12908</name>
</gene>
<dbReference type="AlphaFoldDB" id="A0A146KE03"/>
<evidence type="ECO:0000256" key="2">
    <source>
        <dbReference type="RuleBase" id="RU000551"/>
    </source>
</evidence>
<evidence type="ECO:0000313" key="4">
    <source>
        <dbReference type="EMBL" id="JAP94438.1"/>
    </source>
</evidence>
<accession>A0A146KE03</accession>
<proteinExistence type="inferred from homology"/>
<comment type="subunit">
    <text evidence="2">The 26S proteasome consists of a 20S proteasome core and two 19S regulatory subunits.</text>
</comment>
<dbReference type="InterPro" id="IPR000426">
    <property type="entry name" value="Proteasome_asu_N"/>
</dbReference>
<dbReference type="GO" id="GO:0006511">
    <property type="term" value="P:ubiquitin-dependent protein catabolic process"/>
    <property type="evidence" value="ECO:0007669"/>
    <property type="project" value="InterPro"/>
</dbReference>
<name>A0A146KE03_9EUKA</name>
<reference evidence="4" key="1">
    <citation type="submission" date="2015-07" db="EMBL/GenBank/DDBJ databases">
        <title>Adaptation to a free-living lifestyle via gene acquisitions in the diplomonad Trepomonas sp. PC1.</title>
        <authorList>
            <person name="Xu F."/>
            <person name="Jerlstrom-Hultqvist J."/>
            <person name="Kolisko M."/>
            <person name="Simpson A.G.B."/>
            <person name="Roger A.J."/>
            <person name="Svard S.G."/>
            <person name="Andersson J.O."/>
        </authorList>
    </citation>
    <scope>NUCLEOTIDE SEQUENCE</scope>
    <source>
        <strain evidence="4">PC1</strain>
    </source>
</reference>
<dbReference type="Gene3D" id="3.60.20.10">
    <property type="entry name" value="Glutamine Phosphoribosylpyrophosphate, subunit 1, domain 1"/>
    <property type="match status" value="1"/>
</dbReference>
<evidence type="ECO:0000256" key="1">
    <source>
        <dbReference type="ARBA" id="ARBA00022942"/>
    </source>
</evidence>
<dbReference type="PROSITE" id="PS00388">
    <property type="entry name" value="PROTEASOME_ALPHA_1"/>
    <property type="match status" value="1"/>
</dbReference>
<feature type="domain" description="Proteasome alpha-type subunits" evidence="3">
    <location>
        <begin position="6"/>
        <end position="28"/>
    </location>
</feature>
<dbReference type="EMBL" id="GDID01002168">
    <property type="protein sequence ID" value="JAP94438.1"/>
    <property type="molecule type" value="Transcribed_RNA"/>
</dbReference>
<protein>
    <recommendedName>
        <fullName evidence="2">Proteasome subunit alpha type</fullName>
    </recommendedName>
</protein>
<dbReference type="GO" id="GO:0005737">
    <property type="term" value="C:cytoplasm"/>
    <property type="evidence" value="ECO:0007669"/>
    <property type="project" value="UniProtKB-SubCell"/>
</dbReference>
<organism evidence="4">
    <name type="scientific">Trepomonas sp. PC1</name>
    <dbReference type="NCBI Taxonomy" id="1076344"/>
    <lineage>
        <taxon>Eukaryota</taxon>
        <taxon>Metamonada</taxon>
        <taxon>Diplomonadida</taxon>
        <taxon>Hexamitidae</taxon>
        <taxon>Hexamitinae</taxon>
        <taxon>Trepomonas</taxon>
    </lineage>
</organism>